<name>A0A5C5Q5A2_9PSED</name>
<organism evidence="10 12">
    <name type="scientific">Pseudomonas extremaustralis</name>
    <dbReference type="NCBI Taxonomy" id="359110"/>
    <lineage>
        <taxon>Bacteria</taxon>
        <taxon>Pseudomonadati</taxon>
        <taxon>Pseudomonadota</taxon>
        <taxon>Gammaproteobacteria</taxon>
        <taxon>Pseudomonadales</taxon>
        <taxon>Pseudomonadaceae</taxon>
        <taxon>Pseudomonas</taxon>
    </lineage>
</organism>
<keyword evidence="6" id="KW-0413">Isomerase</keyword>
<dbReference type="EMBL" id="LT629689">
    <property type="protein sequence ID" value="SDF21052.1"/>
    <property type="molecule type" value="Genomic_DNA"/>
</dbReference>
<evidence type="ECO:0000313" key="10">
    <source>
        <dbReference type="EMBL" id="TWS00963.1"/>
    </source>
</evidence>
<dbReference type="GO" id="GO:0016853">
    <property type="term" value="F:isomerase activity"/>
    <property type="evidence" value="ECO:0007669"/>
    <property type="project" value="UniProtKB-KW"/>
</dbReference>
<evidence type="ECO:0000259" key="8">
    <source>
        <dbReference type="Pfam" id="PF01361"/>
    </source>
</evidence>
<dbReference type="AlphaFoldDB" id="A0A5C5Q5A2"/>
<dbReference type="Gene3D" id="3.30.429.10">
    <property type="entry name" value="Macrophage Migration Inhibitory Factor"/>
    <property type="match status" value="2"/>
</dbReference>
<evidence type="ECO:0000256" key="4">
    <source>
        <dbReference type="ARBA" id="ARBA00012667"/>
    </source>
</evidence>
<evidence type="ECO:0000256" key="5">
    <source>
        <dbReference type="ARBA" id="ARBA00015750"/>
    </source>
</evidence>
<dbReference type="GeneID" id="78553719"/>
<evidence type="ECO:0000256" key="7">
    <source>
        <dbReference type="ARBA" id="ARBA00029674"/>
    </source>
</evidence>
<evidence type="ECO:0000313" key="11">
    <source>
        <dbReference type="Proteomes" id="UP000182858"/>
    </source>
</evidence>
<feature type="domain" description="4-oxalocrotonate tautomerase-like" evidence="8">
    <location>
        <begin position="2"/>
        <end position="60"/>
    </location>
</feature>
<dbReference type="EC" id="5.3.2.6" evidence="4"/>
<evidence type="ECO:0000313" key="12">
    <source>
        <dbReference type="Proteomes" id="UP000317951"/>
    </source>
</evidence>
<evidence type="ECO:0000256" key="1">
    <source>
        <dbReference type="ARBA" id="ARBA00001379"/>
    </source>
</evidence>
<dbReference type="EMBL" id="VFET01000034">
    <property type="protein sequence ID" value="TWS00963.1"/>
    <property type="molecule type" value="Genomic_DNA"/>
</dbReference>
<dbReference type="Proteomes" id="UP000317951">
    <property type="component" value="Unassembled WGS sequence"/>
</dbReference>
<evidence type="ECO:0000256" key="2">
    <source>
        <dbReference type="ARBA" id="ARBA00003024"/>
    </source>
</evidence>
<reference evidence="10 12" key="2">
    <citation type="submission" date="2019-06" db="EMBL/GenBank/DDBJ databases">
        <title>Pseudomonas bimorpha sp. nov. isolated from bovine raw milk and skim milk concentrate.</title>
        <authorList>
            <person name="Hofmann K."/>
            <person name="Huptas C."/>
            <person name="Doll E."/>
            <person name="Scherer S."/>
            <person name="Wenning M."/>
        </authorList>
    </citation>
    <scope>NUCLEOTIDE SEQUENCE [LARGE SCALE GENOMIC DNA]</scope>
    <source>
        <strain evidence="10 12">DSM 17835</strain>
    </source>
</reference>
<accession>A0A5C5Q5A2</accession>
<dbReference type="RefSeq" id="WP_010567284.1">
    <property type="nucleotide sequence ID" value="NZ_CP091043.1"/>
</dbReference>
<keyword evidence="11" id="KW-1185">Reference proteome</keyword>
<sequence>MPVVNFHLVDGHCSAEQKACLLKDASQLYSLVLHSPVERVRAFITLHAATECAVAGEVVEVSGRHAPFFEFFVLEGRPLDERQALMRGFTDLLSATLAVEQGLIRGRCIRVDPQDWCIGGHDAAQLRQQEILERAEQAQDAP</sequence>
<dbReference type="InterPro" id="IPR004370">
    <property type="entry name" value="4-OT-like_dom"/>
</dbReference>
<gene>
    <name evidence="10" type="ORF">FIV36_27395</name>
    <name evidence="9" type="ORF">SAMN05216591_2258</name>
</gene>
<comment type="subunit">
    <text evidence="3">Homohexamer.</text>
</comment>
<dbReference type="OrthoDB" id="9804765at2"/>
<reference evidence="9 11" key="1">
    <citation type="submission" date="2016-10" db="EMBL/GenBank/DDBJ databases">
        <authorList>
            <person name="Varghese N."/>
            <person name="Submissions S."/>
        </authorList>
    </citation>
    <scope>NUCLEOTIDE SEQUENCE [LARGE SCALE GENOMIC DNA]</scope>
    <source>
        <strain evidence="9 11">DSM 17835</strain>
    </source>
</reference>
<dbReference type="InterPro" id="IPR014347">
    <property type="entry name" value="Tautomerase/MIF_sf"/>
</dbReference>
<evidence type="ECO:0000313" key="9">
    <source>
        <dbReference type="EMBL" id="SDF21052.1"/>
    </source>
</evidence>
<dbReference type="Pfam" id="PF01361">
    <property type="entry name" value="Tautomerase"/>
    <property type="match status" value="1"/>
</dbReference>
<protein>
    <recommendedName>
        <fullName evidence="5">2-hydroxymuconate tautomerase</fullName>
        <ecNumber evidence="4">5.3.2.6</ecNumber>
    </recommendedName>
    <alternativeName>
        <fullName evidence="7">4-oxalocrotonate tautomerase</fullName>
    </alternativeName>
</protein>
<comment type="function">
    <text evidence="2">Catalyzes the ketonization of 2-hydroxymuconate stereoselectively to yield 2-oxo-3-hexenedioate.</text>
</comment>
<comment type="catalytic activity">
    <reaction evidence="1">
        <text>(2Z,4E)-2-hydroxyhexa-2,4-dienedioate = (3E)-2-oxohex-3-enedioate</text>
        <dbReference type="Rhea" id="RHEA:33431"/>
        <dbReference type="ChEBI" id="CHEBI:28080"/>
        <dbReference type="ChEBI" id="CHEBI:64908"/>
        <dbReference type="EC" id="5.3.2.6"/>
    </reaction>
</comment>
<proteinExistence type="predicted"/>
<evidence type="ECO:0000256" key="6">
    <source>
        <dbReference type="ARBA" id="ARBA00023235"/>
    </source>
</evidence>
<dbReference type="SUPFAM" id="SSF55331">
    <property type="entry name" value="Tautomerase/MIF"/>
    <property type="match status" value="1"/>
</dbReference>
<dbReference type="Proteomes" id="UP000182858">
    <property type="component" value="Chromosome I"/>
</dbReference>
<evidence type="ECO:0000256" key="3">
    <source>
        <dbReference type="ARBA" id="ARBA00011643"/>
    </source>
</evidence>